<dbReference type="SMART" id="SM00320">
    <property type="entry name" value="WD40"/>
    <property type="match status" value="3"/>
</dbReference>
<evidence type="ECO:0000313" key="6">
    <source>
        <dbReference type="WBParaSite" id="Pan_g17833.t1"/>
    </source>
</evidence>
<keyword evidence="1 3" id="KW-0853">WD repeat</keyword>
<accession>A0A7E4ZU88</accession>
<evidence type="ECO:0000256" key="4">
    <source>
        <dbReference type="SAM" id="Coils"/>
    </source>
</evidence>
<dbReference type="PANTHER" id="PTHR18763:SF0">
    <property type="entry name" value="WD REPEAT-CONTAINING PROTEIN 18"/>
    <property type="match status" value="1"/>
</dbReference>
<dbReference type="InterPro" id="IPR015943">
    <property type="entry name" value="WD40/YVTN_repeat-like_dom_sf"/>
</dbReference>
<proteinExistence type="predicted"/>
<organism evidence="5 6">
    <name type="scientific">Panagrellus redivivus</name>
    <name type="common">Microworm</name>
    <dbReference type="NCBI Taxonomy" id="6233"/>
    <lineage>
        <taxon>Eukaryota</taxon>
        <taxon>Metazoa</taxon>
        <taxon>Ecdysozoa</taxon>
        <taxon>Nematoda</taxon>
        <taxon>Chromadorea</taxon>
        <taxon>Rhabditida</taxon>
        <taxon>Tylenchina</taxon>
        <taxon>Panagrolaimomorpha</taxon>
        <taxon>Panagrolaimoidea</taxon>
        <taxon>Panagrolaimidae</taxon>
        <taxon>Panagrellus</taxon>
    </lineage>
</organism>
<dbReference type="Gene3D" id="2.130.10.10">
    <property type="entry name" value="YVTN repeat-like/Quinoprotein amine dehydrogenase"/>
    <property type="match status" value="2"/>
</dbReference>
<protein>
    <submittedName>
        <fullName evidence="6">WD_REPEATS_REGION domain-containing protein</fullName>
    </submittedName>
</protein>
<dbReference type="AlphaFoldDB" id="A0A7E4ZU88"/>
<reference evidence="6" key="2">
    <citation type="submission" date="2020-10" db="UniProtKB">
        <authorList>
            <consortium name="WormBaseParasite"/>
        </authorList>
    </citation>
    <scope>IDENTIFICATION</scope>
</reference>
<dbReference type="Pfam" id="PF00400">
    <property type="entry name" value="WD40"/>
    <property type="match status" value="1"/>
</dbReference>
<dbReference type="InterPro" id="IPR045227">
    <property type="entry name" value="WDR18/Ipi3/RID3"/>
</dbReference>
<feature type="coiled-coil region" evidence="4">
    <location>
        <begin position="432"/>
        <end position="459"/>
    </location>
</feature>
<dbReference type="GO" id="GO:0120330">
    <property type="term" value="C:rixosome complex"/>
    <property type="evidence" value="ECO:0007669"/>
    <property type="project" value="TreeGrafter"/>
</dbReference>
<keyword evidence="5" id="KW-1185">Reference proteome</keyword>
<evidence type="ECO:0000313" key="5">
    <source>
        <dbReference type="Proteomes" id="UP000492821"/>
    </source>
</evidence>
<name>A0A7E4ZU88_PANRE</name>
<dbReference type="GO" id="GO:0006364">
    <property type="term" value="P:rRNA processing"/>
    <property type="evidence" value="ECO:0007669"/>
    <property type="project" value="TreeGrafter"/>
</dbReference>
<evidence type="ECO:0000256" key="1">
    <source>
        <dbReference type="ARBA" id="ARBA00022574"/>
    </source>
</evidence>
<keyword evidence="2" id="KW-0677">Repeat</keyword>
<keyword evidence="4" id="KW-0175">Coiled coil</keyword>
<dbReference type="PANTHER" id="PTHR18763">
    <property type="entry name" value="WD-REPEAT PROTEIN 18"/>
    <property type="match status" value="1"/>
</dbReference>
<dbReference type="Proteomes" id="UP000492821">
    <property type="component" value="Unassembled WGS sequence"/>
</dbReference>
<evidence type="ECO:0000256" key="2">
    <source>
        <dbReference type="ARBA" id="ARBA00022737"/>
    </source>
</evidence>
<sequence length="469" mass="50622">MSSKTGPQYILIASASKDFYGTRLVHPATGNNVWSFKGVEIQNAEPSVITPVGEKGEQLLVAIKDQPLMHLIGMCPKKRLHVKSILPKPVTALVTDQTGSFIFGALGNAVYTWAAATRELISVSEVQYLDITAIAVSPDNAYVVVGAQDGSISVNLRTDLIAQKLPGVAAPNLFHTYSVHSREVNGISITASREPRILSVDSANTAVIYSLASKAVLFRCSDDYALTSCCFSSNEGRFFLGNQVGAVTAISLTKRTLAREEHINTSEPNGPCLRYPNKHSAAVTRMDTSFDDATLVSADESGVYVIWNVSNASALHTGAIKAAILTARFVPAWESIFDQNFEPPKMETLPFHKQPTNTPIDLPMKRSVLPLEELKAKVNVDFKTYLARAVANYKATGDTVPPPVSGSAPTVNGTAYENQTSSAGPDIPLADHTALTDRIRELEAENTDLNARVIELHEIALSALITEDE</sequence>
<evidence type="ECO:0000256" key="3">
    <source>
        <dbReference type="PROSITE-ProRule" id="PRU00221"/>
    </source>
</evidence>
<reference evidence="5" key="1">
    <citation type="journal article" date="2013" name="Genetics">
        <title>The draft genome and transcriptome of Panagrellus redivivus are shaped by the harsh demands of a free-living lifestyle.</title>
        <authorList>
            <person name="Srinivasan J."/>
            <person name="Dillman A.R."/>
            <person name="Macchietto M.G."/>
            <person name="Heikkinen L."/>
            <person name="Lakso M."/>
            <person name="Fracchia K.M."/>
            <person name="Antoshechkin I."/>
            <person name="Mortazavi A."/>
            <person name="Wong G."/>
            <person name="Sternberg P.W."/>
        </authorList>
    </citation>
    <scope>NUCLEOTIDE SEQUENCE [LARGE SCALE GENOMIC DNA]</scope>
    <source>
        <strain evidence="5">MT8872</strain>
    </source>
</reference>
<dbReference type="InterPro" id="IPR001680">
    <property type="entry name" value="WD40_rpt"/>
</dbReference>
<feature type="repeat" description="WD" evidence="3">
    <location>
        <begin position="276"/>
        <end position="317"/>
    </location>
</feature>
<dbReference type="InterPro" id="IPR011047">
    <property type="entry name" value="Quinoprotein_ADH-like_sf"/>
</dbReference>
<dbReference type="GO" id="GO:0005656">
    <property type="term" value="C:nuclear pre-replicative complex"/>
    <property type="evidence" value="ECO:0007669"/>
    <property type="project" value="TreeGrafter"/>
</dbReference>
<dbReference type="GO" id="GO:0006261">
    <property type="term" value="P:DNA-templated DNA replication"/>
    <property type="evidence" value="ECO:0007669"/>
    <property type="project" value="TreeGrafter"/>
</dbReference>
<dbReference type="SUPFAM" id="SSF50998">
    <property type="entry name" value="Quinoprotein alcohol dehydrogenase-like"/>
    <property type="match status" value="1"/>
</dbReference>
<dbReference type="WBParaSite" id="Pan_g17833.t1">
    <property type="protein sequence ID" value="Pan_g17833.t1"/>
    <property type="gene ID" value="Pan_g17833"/>
</dbReference>
<dbReference type="PROSITE" id="PS50082">
    <property type="entry name" value="WD_REPEATS_2"/>
    <property type="match status" value="1"/>
</dbReference>